<comment type="caution">
    <text evidence="1">The sequence shown here is derived from an EMBL/GenBank/DDBJ whole genome shotgun (WGS) entry which is preliminary data.</text>
</comment>
<gene>
    <name evidence="1" type="ORF">OMP40_32080</name>
</gene>
<evidence type="ECO:0000313" key="2">
    <source>
        <dbReference type="Proteomes" id="UP001153404"/>
    </source>
</evidence>
<dbReference type="Proteomes" id="UP001153404">
    <property type="component" value="Unassembled WGS sequence"/>
</dbReference>
<protein>
    <submittedName>
        <fullName evidence="1">Uncharacterized protein</fullName>
    </submittedName>
</protein>
<accession>A0A9X4KZN0</accession>
<name>A0A9X4KZN0_9BACL</name>
<evidence type="ECO:0000313" key="1">
    <source>
        <dbReference type="EMBL" id="MDG0813406.1"/>
    </source>
</evidence>
<dbReference type="EMBL" id="JAPDIA010000008">
    <property type="protein sequence ID" value="MDG0813406.1"/>
    <property type="molecule type" value="Genomic_DNA"/>
</dbReference>
<proteinExistence type="predicted"/>
<reference evidence="1" key="1">
    <citation type="submission" date="2022-10" db="EMBL/GenBank/DDBJ databases">
        <title>Comparative genomic analysis of Cohnella hashimotonis sp. nov., isolated from the International Space Station.</title>
        <authorList>
            <person name="Simpson A."/>
            <person name="Venkateswaran K."/>
        </authorList>
    </citation>
    <scope>NUCLEOTIDE SEQUENCE</scope>
    <source>
        <strain evidence="1">DSM 28161</strain>
    </source>
</reference>
<dbReference type="RefSeq" id="WP_277537316.1">
    <property type="nucleotide sequence ID" value="NZ_JAPDIA010000008.1"/>
</dbReference>
<dbReference type="AlphaFoldDB" id="A0A9X4KZN0"/>
<organism evidence="1 2">
    <name type="scientific">Cohnella rhizosphaerae</name>
    <dbReference type="NCBI Taxonomy" id="1457232"/>
    <lineage>
        <taxon>Bacteria</taxon>
        <taxon>Bacillati</taxon>
        <taxon>Bacillota</taxon>
        <taxon>Bacilli</taxon>
        <taxon>Bacillales</taxon>
        <taxon>Paenibacillaceae</taxon>
        <taxon>Cohnella</taxon>
    </lineage>
</organism>
<sequence length="167" mass="17814">MVVAGVVALTSVVSAVPVSADVSRVVYFPVQSNTVCDDTNYQYHFELDISNISNVSGEVTLYLYKKDGTLLTQKQPAGYGLNSDITPGTPININGNSTLQYTVRSGLSGVLPCEARPSYGKIEVNSNSAQFVATGEVTSSRSVPVGTTTFWATYNNTTVTINEGKPF</sequence>
<keyword evidence="2" id="KW-1185">Reference proteome</keyword>